<comment type="caution">
    <text evidence="2">The sequence shown here is derived from an EMBL/GenBank/DDBJ whole genome shotgun (WGS) entry which is preliminary data.</text>
</comment>
<proteinExistence type="predicted"/>
<protein>
    <submittedName>
        <fullName evidence="2">Aminoglycoside phosphotransferase (APT) family kinase protein</fullName>
    </submittedName>
</protein>
<reference evidence="2 3" key="1">
    <citation type="submission" date="2018-05" db="EMBL/GenBank/DDBJ databases">
        <title>Genomic Encyclopedia of Type Strains, Phase IV (KMG-V): Genome sequencing to study the core and pangenomes of soil and plant-associated prokaryotes.</title>
        <authorList>
            <person name="Whitman W."/>
        </authorList>
    </citation>
    <scope>NUCLEOTIDE SEQUENCE [LARGE SCALE GENOMIC DNA]</scope>
    <source>
        <strain evidence="2 3">SCZa-39</strain>
    </source>
</reference>
<dbReference type="InterPro" id="IPR041726">
    <property type="entry name" value="ACAD10_11_N"/>
</dbReference>
<dbReference type="GO" id="GO:0016301">
    <property type="term" value="F:kinase activity"/>
    <property type="evidence" value="ECO:0007669"/>
    <property type="project" value="UniProtKB-KW"/>
</dbReference>
<name>A0ABX5KED2_9BURK</name>
<dbReference type="RefSeq" id="WP_116613381.1">
    <property type="nucleotide sequence ID" value="NZ_QEOB01000017.1"/>
</dbReference>
<dbReference type="Proteomes" id="UP000245712">
    <property type="component" value="Unassembled WGS sequence"/>
</dbReference>
<dbReference type="Gene3D" id="3.30.200.20">
    <property type="entry name" value="Phosphorylase Kinase, domain 1"/>
    <property type="match status" value="1"/>
</dbReference>
<dbReference type="InterPro" id="IPR051678">
    <property type="entry name" value="AGP_Transferase"/>
</dbReference>
<dbReference type="Gene3D" id="3.90.1200.10">
    <property type="match status" value="1"/>
</dbReference>
<evidence type="ECO:0000259" key="1">
    <source>
        <dbReference type="Pfam" id="PF01636"/>
    </source>
</evidence>
<keyword evidence="2" id="KW-0418">Kinase</keyword>
<dbReference type="InterPro" id="IPR002575">
    <property type="entry name" value="Aminoglycoside_PTrfase"/>
</dbReference>
<dbReference type="CDD" id="cd05154">
    <property type="entry name" value="ACAD10_11_N-like"/>
    <property type="match status" value="1"/>
</dbReference>
<organism evidence="2 3">
    <name type="scientific">Paraburkholderia unamae</name>
    <dbReference type="NCBI Taxonomy" id="219649"/>
    <lineage>
        <taxon>Bacteria</taxon>
        <taxon>Pseudomonadati</taxon>
        <taxon>Pseudomonadota</taxon>
        <taxon>Betaproteobacteria</taxon>
        <taxon>Burkholderiales</taxon>
        <taxon>Burkholderiaceae</taxon>
        <taxon>Paraburkholderia</taxon>
    </lineage>
</organism>
<dbReference type="InterPro" id="IPR011009">
    <property type="entry name" value="Kinase-like_dom_sf"/>
</dbReference>
<evidence type="ECO:0000313" key="3">
    <source>
        <dbReference type="Proteomes" id="UP000245712"/>
    </source>
</evidence>
<dbReference type="EMBL" id="QEOB01000017">
    <property type="protein sequence ID" value="PVX75709.1"/>
    <property type="molecule type" value="Genomic_DNA"/>
</dbReference>
<dbReference type="Pfam" id="PF01636">
    <property type="entry name" value="APH"/>
    <property type="match status" value="1"/>
</dbReference>
<evidence type="ECO:0000313" key="2">
    <source>
        <dbReference type="EMBL" id="PVX75709.1"/>
    </source>
</evidence>
<keyword evidence="3" id="KW-1185">Reference proteome</keyword>
<gene>
    <name evidence="2" type="ORF">C7402_117121</name>
</gene>
<keyword evidence="2" id="KW-0808">Transferase</keyword>
<dbReference type="PANTHER" id="PTHR21310">
    <property type="entry name" value="AMINOGLYCOSIDE PHOSPHOTRANSFERASE-RELATED-RELATED"/>
    <property type="match status" value="1"/>
</dbReference>
<dbReference type="SUPFAM" id="SSF56112">
    <property type="entry name" value="Protein kinase-like (PK-like)"/>
    <property type="match status" value="1"/>
</dbReference>
<feature type="domain" description="Aminoglycoside phosphotransferase" evidence="1">
    <location>
        <begin position="188"/>
        <end position="444"/>
    </location>
</feature>
<sequence>MLIPAQRIWSALSDEVAKLQVQFADSDVDGSAVMAISNGLRLLRNREAGGVAALRVQCDGLDGVLAQLEVMLGTAGSNVMDDLRKLRTQLDVARAQTALPGIEAAWLAALGRLQALMARVNQGGSLAPGAKKAVARILTDWETAHMSAQGAASACSGDDAGATQIDAQKLEAYLRDRFDEPALRVTSFRPLAGGFGKQTILFDVAGEALSGAFVMRRDMSERPSVEGDCHRTRDEYPVLRAMRARGFPAPEALWVDTAHRLLPGGDFIVMRCSPGKLSGSVFGVRAQVPESLTVTLADTMAHLHTMAPLVDVGELTDSLCAEGWKRSRGACTARYVRNLYELYLQAEHTPSPALVAIYGWLLDNVPDRKGPPSMLHGDFGFHNFLFEGDRLSAVLDWEFAHAGDPAEDLGYVHVTVGAAIDWARMMERYVAGGGEPVDDDTLRFFRVWAYVRNATGANLHATMFSSGRADDLKLAILPVSHIPQFIRCAQALIDEA</sequence>
<accession>A0ABX5KED2</accession>